<dbReference type="Pfam" id="PF09084">
    <property type="entry name" value="NMT1"/>
    <property type="match status" value="1"/>
</dbReference>
<name>A0ABS4JL99_9BACL</name>
<dbReference type="EMBL" id="JAGGLD010000009">
    <property type="protein sequence ID" value="MBP2002497.1"/>
    <property type="molecule type" value="Genomic_DNA"/>
</dbReference>
<evidence type="ECO:0000256" key="5">
    <source>
        <dbReference type="SAM" id="SignalP"/>
    </source>
</evidence>
<keyword evidence="4 5" id="KW-0732">Signal</keyword>
<sequence>MKKWSIALLLLITVLATAGCASKDTTKTVTADGKTDYKGLTLTLGVQGTGGLFAKAREEKWYEQAFEKLGVTVKWAEFQSGPPMTEAMASNKLDFAGLGNMPIIAAQAAGIPFEIISQVLDGKRNTAIIVPAKSTLKDIKDLKGKKVAVAKGSNAYNLLTRSLHDAGVEASDVQIIQLQPNDAQPAFDSGQVDAWATWDPFITINTLTGKGKVLYEGEALGVLAPSFNIVRKEIADKYPELVSTYLSVYEKSLQWEKNNHTEVTKKYAADYKIPVPIVEGMLQRSTSINIPVTPEITAELQKTADFQSSIGTIRKKIDVSKIVNNTFINEALKSSTK</sequence>
<dbReference type="InterPro" id="IPR015168">
    <property type="entry name" value="SsuA/THI5"/>
</dbReference>
<organism evidence="7 8">
    <name type="scientific">Paenibacillus shirakamiensis</name>
    <dbReference type="NCBI Taxonomy" id="1265935"/>
    <lineage>
        <taxon>Bacteria</taxon>
        <taxon>Bacillati</taxon>
        <taxon>Bacillota</taxon>
        <taxon>Bacilli</taxon>
        <taxon>Bacillales</taxon>
        <taxon>Paenibacillaceae</taxon>
        <taxon>Paenibacillus</taxon>
    </lineage>
</organism>
<dbReference type="PANTHER" id="PTHR30024:SF42">
    <property type="entry name" value="ALIPHATIC SULFONATES-BINDING PROTEIN-RELATED"/>
    <property type="match status" value="1"/>
</dbReference>
<reference evidence="7 8" key="1">
    <citation type="submission" date="2021-03" db="EMBL/GenBank/DDBJ databases">
        <title>Genomic Encyclopedia of Type Strains, Phase IV (KMG-IV): sequencing the most valuable type-strain genomes for metagenomic binning, comparative biology and taxonomic classification.</title>
        <authorList>
            <person name="Goeker M."/>
        </authorList>
    </citation>
    <scope>NUCLEOTIDE SEQUENCE [LARGE SCALE GENOMIC DNA]</scope>
    <source>
        <strain evidence="7 8">DSM 26806</strain>
    </source>
</reference>
<feature type="chain" id="PRO_5045088788" evidence="5">
    <location>
        <begin position="19"/>
        <end position="337"/>
    </location>
</feature>
<protein>
    <submittedName>
        <fullName evidence="7">Sulfonate transport system substrate-binding protein</fullName>
    </submittedName>
</protein>
<comment type="caution">
    <text evidence="7">The sequence shown here is derived from an EMBL/GenBank/DDBJ whole genome shotgun (WGS) entry which is preliminary data.</text>
</comment>
<accession>A0ABS4JL99</accession>
<dbReference type="SUPFAM" id="SSF53850">
    <property type="entry name" value="Periplasmic binding protein-like II"/>
    <property type="match status" value="1"/>
</dbReference>
<evidence type="ECO:0000256" key="3">
    <source>
        <dbReference type="ARBA" id="ARBA00022448"/>
    </source>
</evidence>
<evidence type="ECO:0000256" key="2">
    <source>
        <dbReference type="ARBA" id="ARBA00010742"/>
    </source>
</evidence>
<gene>
    <name evidence="7" type="ORF">J2Z69_003583</name>
</gene>
<dbReference type="Proteomes" id="UP001519288">
    <property type="component" value="Unassembled WGS sequence"/>
</dbReference>
<proteinExistence type="inferred from homology"/>
<dbReference type="NCBIfam" id="TIGR01728">
    <property type="entry name" value="SsuA_fam"/>
    <property type="match status" value="1"/>
</dbReference>
<dbReference type="Gene3D" id="3.40.190.10">
    <property type="entry name" value="Periplasmic binding protein-like II"/>
    <property type="match status" value="2"/>
</dbReference>
<dbReference type="PANTHER" id="PTHR30024">
    <property type="entry name" value="ALIPHATIC SULFONATES-BINDING PROTEIN-RELATED"/>
    <property type="match status" value="1"/>
</dbReference>
<keyword evidence="3" id="KW-0813">Transport</keyword>
<evidence type="ECO:0000256" key="4">
    <source>
        <dbReference type="ARBA" id="ARBA00022729"/>
    </source>
</evidence>
<evidence type="ECO:0000313" key="7">
    <source>
        <dbReference type="EMBL" id="MBP2002497.1"/>
    </source>
</evidence>
<evidence type="ECO:0000259" key="6">
    <source>
        <dbReference type="SMART" id="SM00062"/>
    </source>
</evidence>
<dbReference type="InterPro" id="IPR010067">
    <property type="entry name" value="ABC_SsuA_sub-bd"/>
</dbReference>
<dbReference type="PROSITE" id="PS51257">
    <property type="entry name" value="PROKAR_LIPOPROTEIN"/>
    <property type="match status" value="1"/>
</dbReference>
<dbReference type="SMART" id="SM00062">
    <property type="entry name" value="PBPb"/>
    <property type="match status" value="1"/>
</dbReference>
<evidence type="ECO:0000256" key="1">
    <source>
        <dbReference type="ARBA" id="ARBA00004418"/>
    </source>
</evidence>
<dbReference type="RefSeq" id="WP_209865666.1">
    <property type="nucleotide sequence ID" value="NZ_JAGGLD010000009.1"/>
</dbReference>
<feature type="domain" description="Solute-binding protein family 3/N-terminal" evidence="6">
    <location>
        <begin position="41"/>
        <end position="259"/>
    </location>
</feature>
<comment type="subcellular location">
    <subcellularLocation>
        <location evidence="1">Periplasm</location>
    </subcellularLocation>
</comment>
<comment type="similarity">
    <text evidence="2">Belongs to the bacterial solute-binding protein SsuA/TauA family.</text>
</comment>
<keyword evidence="8" id="KW-1185">Reference proteome</keyword>
<evidence type="ECO:0000313" key="8">
    <source>
        <dbReference type="Proteomes" id="UP001519288"/>
    </source>
</evidence>
<feature type="signal peptide" evidence="5">
    <location>
        <begin position="1"/>
        <end position="18"/>
    </location>
</feature>
<dbReference type="InterPro" id="IPR001638">
    <property type="entry name" value="Solute-binding_3/MltF_N"/>
</dbReference>